<feature type="transmembrane region" description="Helical" evidence="1">
    <location>
        <begin position="6"/>
        <end position="25"/>
    </location>
</feature>
<keyword evidence="1" id="KW-1133">Transmembrane helix</keyword>
<evidence type="ECO:0000256" key="1">
    <source>
        <dbReference type="SAM" id="Phobius"/>
    </source>
</evidence>
<keyword evidence="1" id="KW-0472">Membrane</keyword>
<dbReference type="AlphaFoldDB" id="A0A0F8ZCN6"/>
<organism evidence="2">
    <name type="scientific">marine sediment metagenome</name>
    <dbReference type="NCBI Taxonomy" id="412755"/>
    <lineage>
        <taxon>unclassified sequences</taxon>
        <taxon>metagenomes</taxon>
        <taxon>ecological metagenomes</taxon>
    </lineage>
</organism>
<proteinExistence type="predicted"/>
<gene>
    <name evidence="2" type="ORF">LCGC14_2790830</name>
</gene>
<evidence type="ECO:0000313" key="2">
    <source>
        <dbReference type="EMBL" id="KKK83690.1"/>
    </source>
</evidence>
<sequence>MDFVLGVLVVGMVVFGLLLIVFMDLQIIAGQDPCLLFTEGCP</sequence>
<accession>A0A0F8ZCN6</accession>
<comment type="caution">
    <text evidence="2">The sequence shown here is derived from an EMBL/GenBank/DDBJ whole genome shotgun (WGS) entry which is preliminary data.</text>
</comment>
<name>A0A0F8ZCN6_9ZZZZ</name>
<reference evidence="2" key="1">
    <citation type="journal article" date="2015" name="Nature">
        <title>Complex archaea that bridge the gap between prokaryotes and eukaryotes.</title>
        <authorList>
            <person name="Spang A."/>
            <person name="Saw J.H."/>
            <person name="Jorgensen S.L."/>
            <person name="Zaremba-Niedzwiedzka K."/>
            <person name="Martijn J."/>
            <person name="Lind A.E."/>
            <person name="van Eijk R."/>
            <person name="Schleper C."/>
            <person name="Guy L."/>
            <person name="Ettema T.J."/>
        </authorList>
    </citation>
    <scope>NUCLEOTIDE SEQUENCE</scope>
</reference>
<protein>
    <submittedName>
        <fullName evidence="2">Uncharacterized protein</fullName>
    </submittedName>
</protein>
<dbReference type="EMBL" id="LAZR01052103">
    <property type="protein sequence ID" value="KKK83690.1"/>
    <property type="molecule type" value="Genomic_DNA"/>
</dbReference>
<keyword evidence="1" id="KW-0812">Transmembrane</keyword>